<evidence type="ECO:0000313" key="1">
    <source>
        <dbReference type="EMBL" id="KKL67387.1"/>
    </source>
</evidence>
<proteinExistence type="predicted"/>
<name>A0A0F9GWB3_9ZZZZ</name>
<comment type="caution">
    <text evidence="1">The sequence shown here is derived from an EMBL/GenBank/DDBJ whole genome shotgun (WGS) entry which is preliminary data.</text>
</comment>
<reference evidence="1" key="1">
    <citation type="journal article" date="2015" name="Nature">
        <title>Complex archaea that bridge the gap between prokaryotes and eukaryotes.</title>
        <authorList>
            <person name="Spang A."/>
            <person name="Saw J.H."/>
            <person name="Jorgensen S.L."/>
            <person name="Zaremba-Niedzwiedzka K."/>
            <person name="Martijn J."/>
            <person name="Lind A.E."/>
            <person name="van Eijk R."/>
            <person name="Schleper C."/>
            <person name="Guy L."/>
            <person name="Ettema T.J."/>
        </authorList>
    </citation>
    <scope>NUCLEOTIDE SEQUENCE</scope>
</reference>
<gene>
    <name evidence="1" type="ORF">LCGC14_2135500</name>
</gene>
<dbReference type="AlphaFoldDB" id="A0A0F9GWB3"/>
<protein>
    <submittedName>
        <fullName evidence="1">Uncharacterized protein</fullName>
    </submittedName>
</protein>
<organism evidence="1">
    <name type="scientific">marine sediment metagenome</name>
    <dbReference type="NCBI Taxonomy" id="412755"/>
    <lineage>
        <taxon>unclassified sequences</taxon>
        <taxon>metagenomes</taxon>
        <taxon>ecological metagenomes</taxon>
    </lineage>
</organism>
<sequence length="150" mass="17256">MLGNKMMPDHKPIPEADLREMRERCDAATKGKWRWQKFGDYYYLTGQYGCRPIIIAELDGGLSNRNSEMDLLIPLTPDHPDSKFLEYSRTDIPRLLDEVDRLREGLREQETHELDCTKIQVGPSYRSMACDCNYAEDNARIDALLGEGGE</sequence>
<dbReference type="EMBL" id="LAZR01026875">
    <property type="protein sequence ID" value="KKL67387.1"/>
    <property type="molecule type" value="Genomic_DNA"/>
</dbReference>
<accession>A0A0F9GWB3</accession>